<sequence>MKATVAEAFQLRANNRGKKTIKMLTATKTLQVFSNPQAAEIIRTRLDAAGILSVINGAEVASMFGNMGPAFAAVRLEVAPEDFQRATEILEEDYRLRNELSNWCCVRCDENNDASFDLCWNCSKKREGLDSVSIAGSRDPNEQTEEPITAPSDAQGQHLSTTDNPYAPTWVDTRNGSPNAGDSDSMRKWHWNWSATAAMMLVAIILLSTLAIALLRFA</sequence>
<keyword evidence="1" id="KW-0479">Metal-binding</keyword>
<dbReference type="EMBL" id="CP036526">
    <property type="protein sequence ID" value="QDT12603.1"/>
    <property type="molecule type" value="Genomic_DNA"/>
</dbReference>
<feature type="compositionally biased region" description="Polar residues" evidence="4">
    <location>
        <begin position="152"/>
        <end position="164"/>
    </location>
</feature>
<feature type="transmembrane region" description="Helical" evidence="5">
    <location>
        <begin position="193"/>
        <end position="215"/>
    </location>
</feature>
<dbReference type="PROSITE" id="PS01358">
    <property type="entry name" value="ZF_RANBP2_1"/>
    <property type="match status" value="1"/>
</dbReference>
<dbReference type="AlphaFoldDB" id="A0A517NZR5"/>
<keyword evidence="3" id="KW-0862">Zinc</keyword>
<organism evidence="7 8">
    <name type="scientific">Stieleria marina</name>
    <dbReference type="NCBI Taxonomy" id="1930275"/>
    <lineage>
        <taxon>Bacteria</taxon>
        <taxon>Pseudomonadati</taxon>
        <taxon>Planctomycetota</taxon>
        <taxon>Planctomycetia</taxon>
        <taxon>Pirellulales</taxon>
        <taxon>Pirellulaceae</taxon>
        <taxon>Stieleria</taxon>
    </lineage>
</organism>
<dbReference type="OrthoDB" id="9814654at2"/>
<evidence type="ECO:0000259" key="6">
    <source>
        <dbReference type="PROSITE" id="PS01358"/>
    </source>
</evidence>
<keyword evidence="5" id="KW-0472">Membrane</keyword>
<gene>
    <name evidence="7" type="ORF">K239x_46130</name>
</gene>
<evidence type="ECO:0000256" key="3">
    <source>
        <dbReference type="ARBA" id="ARBA00022833"/>
    </source>
</evidence>
<evidence type="ECO:0000313" key="7">
    <source>
        <dbReference type="EMBL" id="QDT12603.1"/>
    </source>
</evidence>
<dbReference type="InterPro" id="IPR001876">
    <property type="entry name" value="Znf_RanBP2"/>
</dbReference>
<evidence type="ECO:0000256" key="4">
    <source>
        <dbReference type="SAM" id="MobiDB-lite"/>
    </source>
</evidence>
<keyword evidence="2" id="KW-0863">Zinc-finger</keyword>
<reference evidence="7 8" key="1">
    <citation type="submission" date="2019-02" db="EMBL/GenBank/DDBJ databases">
        <title>Deep-cultivation of Planctomycetes and their phenomic and genomic characterization uncovers novel biology.</title>
        <authorList>
            <person name="Wiegand S."/>
            <person name="Jogler M."/>
            <person name="Boedeker C."/>
            <person name="Pinto D."/>
            <person name="Vollmers J."/>
            <person name="Rivas-Marin E."/>
            <person name="Kohn T."/>
            <person name="Peeters S.H."/>
            <person name="Heuer A."/>
            <person name="Rast P."/>
            <person name="Oberbeckmann S."/>
            <person name="Bunk B."/>
            <person name="Jeske O."/>
            <person name="Meyerdierks A."/>
            <person name="Storesund J.E."/>
            <person name="Kallscheuer N."/>
            <person name="Luecker S."/>
            <person name="Lage O.M."/>
            <person name="Pohl T."/>
            <person name="Merkel B.J."/>
            <person name="Hornburger P."/>
            <person name="Mueller R.-W."/>
            <person name="Bruemmer F."/>
            <person name="Labrenz M."/>
            <person name="Spormann A.M."/>
            <person name="Op den Camp H."/>
            <person name="Overmann J."/>
            <person name="Amann R."/>
            <person name="Jetten M.S.M."/>
            <person name="Mascher T."/>
            <person name="Medema M.H."/>
            <person name="Devos D.P."/>
            <person name="Kaster A.-K."/>
            <person name="Ovreas L."/>
            <person name="Rohde M."/>
            <person name="Galperin M.Y."/>
            <person name="Jogler C."/>
        </authorList>
    </citation>
    <scope>NUCLEOTIDE SEQUENCE [LARGE SCALE GENOMIC DNA]</scope>
    <source>
        <strain evidence="7 8">K23_9</strain>
    </source>
</reference>
<proteinExistence type="predicted"/>
<evidence type="ECO:0000256" key="1">
    <source>
        <dbReference type="ARBA" id="ARBA00022723"/>
    </source>
</evidence>
<keyword evidence="5" id="KW-0812">Transmembrane</keyword>
<accession>A0A517NZR5</accession>
<keyword evidence="8" id="KW-1185">Reference proteome</keyword>
<dbReference type="RefSeq" id="WP_145420481.1">
    <property type="nucleotide sequence ID" value="NZ_CP036526.1"/>
</dbReference>
<evidence type="ECO:0000256" key="5">
    <source>
        <dbReference type="SAM" id="Phobius"/>
    </source>
</evidence>
<feature type="compositionally biased region" description="Polar residues" evidence="4">
    <location>
        <begin position="172"/>
        <end position="182"/>
    </location>
</feature>
<evidence type="ECO:0000313" key="8">
    <source>
        <dbReference type="Proteomes" id="UP000319817"/>
    </source>
</evidence>
<protein>
    <recommendedName>
        <fullName evidence="6">RanBP2-type domain-containing protein</fullName>
    </recommendedName>
</protein>
<keyword evidence="5" id="KW-1133">Transmembrane helix</keyword>
<evidence type="ECO:0000256" key="2">
    <source>
        <dbReference type="ARBA" id="ARBA00022771"/>
    </source>
</evidence>
<dbReference type="InterPro" id="IPR018551">
    <property type="entry name" value="DUF2007"/>
</dbReference>
<dbReference type="Gene3D" id="3.30.70.790">
    <property type="entry name" value="UreE, C-terminal domain"/>
    <property type="match status" value="1"/>
</dbReference>
<dbReference type="Proteomes" id="UP000319817">
    <property type="component" value="Chromosome"/>
</dbReference>
<dbReference type="GO" id="GO:0008270">
    <property type="term" value="F:zinc ion binding"/>
    <property type="evidence" value="ECO:0007669"/>
    <property type="project" value="UniProtKB-KW"/>
</dbReference>
<dbReference type="Pfam" id="PF09413">
    <property type="entry name" value="DUF2007"/>
    <property type="match status" value="1"/>
</dbReference>
<feature type="region of interest" description="Disordered" evidence="4">
    <location>
        <begin position="131"/>
        <end position="184"/>
    </location>
</feature>
<name>A0A517NZR5_9BACT</name>
<feature type="domain" description="RanBP2-type" evidence="6">
    <location>
        <begin position="103"/>
        <end position="122"/>
    </location>
</feature>